<dbReference type="InterPro" id="IPR051824">
    <property type="entry name" value="LRR_Rcpt-Like_S/T_Kinase"/>
</dbReference>
<dbReference type="GO" id="GO:0045087">
    <property type="term" value="P:innate immune response"/>
    <property type="evidence" value="ECO:0007669"/>
    <property type="project" value="UniProtKB-UniRule"/>
</dbReference>
<dbReference type="PROSITE" id="PS50011">
    <property type="entry name" value="PROTEIN_KINASE_DOM"/>
    <property type="match status" value="1"/>
</dbReference>
<dbReference type="AlphaFoldDB" id="A0AAD8G7C7"/>
<dbReference type="EMBL" id="JAGXEW010000010">
    <property type="protein sequence ID" value="KAK1166847.1"/>
    <property type="molecule type" value="Genomic_DNA"/>
</dbReference>
<dbReference type="PANTHER" id="PTHR48006:SF102">
    <property type="entry name" value="LEUCINE-RICH REPEAT-CONTAINING PROTEIN DDB_G0281931-RELATED"/>
    <property type="match status" value="1"/>
</dbReference>
<dbReference type="Gene3D" id="1.10.533.10">
    <property type="entry name" value="Death Domain, Fas"/>
    <property type="match status" value="1"/>
</dbReference>
<dbReference type="PROSITE" id="PS00107">
    <property type="entry name" value="PROTEIN_KINASE_ATP"/>
    <property type="match status" value="1"/>
</dbReference>
<dbReference type="Gene3D" id="3.30.200.20">
    <property type="entry name" value="Phosphorylase Kinase, domain 1"/>
    <property type="match status" value="1"/>
</dbReference>
<comment type="catalytic activity">
    <reaction evidence="7 8">
        <text>L-seryl-[protein] + ATP = O-phospho-L-seryl-[protein] + ADP + H(+)</text>
        <dbReference type="Rhea" id="RHEA:17989"/>
        <dbReference type="Rhea" id="RHEA-COMP:9863"/>
        <dbReference type="Rhea" id="RHEA-COMP:11604"/>
        <dbReference type="ChEBI" id="CHEBI:15378"/>
        <dbReference type="ChEBI" id="CHEBI:29999"/>
        <dbReference type="ChEBI" id="CHEBI:30616"/>
        <dbReference type="ChEBI" id="CHEBI:83421"/>
        <dbReference type="ChEBI" id="CHEBI:456216"/>
        <dbReference type="EC" id="2.7.11.1"/>
    </reaction>
</comment>
<dbReference type="InterPro" id="IPR037970">
    <property type="entry name" value="IRAK4_Death"/>
</dbReference>
<dbReference type="CDD" id="cd08793">
    <property type="entry name" value="Death_IRAK4"/>
    <property type="match status" value="1"/>
</dbReference>
<dbReference type="GO" id="GO:0005737">
    <property type="term" value="C:cytoplasm"/>
    <property type="evidence" value="ECO:0007669"/>
    <property type="project" value="UniProtKB-SubCell"/>
</dbReference>
<keyword evidence="4 8" id="KW-0418">Kinase</keyword>
<dbReference type="GO" id="GO:0004674">
    <property type="term" value="F:protein serine/threonine kinase activity"/>
    <property type="evidence" value="ECO:0007669"/>
    <property type="project" value="UniProtKB-UniRule"/>
</dbReference>
<keyword evidence="5 8" id="KW-0067">ATP-binding</keyword>
<evidence type="ECO:0000256" key="10">
    <source>
        <dbReference type="PIRSR" id="PIRSR038189-2"/>
    </source>
</evidence>
<keyword evidence="8" id="KW-0460">Magnesium</keyword>
<dbReference type="SMART" id="SM00220">
    <property type="entry name" value="S_TKc"/>
    <property type="match status" value="1"/>
</dbReference>
<evidence type="ECO:0000256" key="9">
    <source>
        <dbReference type="PIRSR" id="PIRSR038189-1"/>
    </source>
</evidence>
<dbReference type="Proteomes" id="UP001230051">
    <property type="component" value="Unassembled WGS sequence"/>
</dbReference>
<dbReference type="PIRSF" id="PIRSF038189">
    <property type="entry name" value="IRAK4"/>
    <property type="match status" value="1"/>
</dbReference>
<keyword evidence="8" id="KW-0963">Cytoplasm</keyword>
<evidence type="ECO:0000256" key="1">
    <source>
        <dbReference type="ARBA" id="ARBA00022527"/>
    </source>
</evidence>
<comment type="catalytic activity">
    <reaction evidence="6 8">
        <text>L-threonyl-[protein] + ATP = O-phospho-L-threonyl-[protein] + ADP + H(+)</text>
        <dbReference type="Rhea" id="RHEA:46608"/>
        <dbReference type="Rhea" id="RHEA-COMP:11060"/>
        <dbReference type="Rhea" id="RHEA-COMP:11605"/>
        <dbReference type="ChEBI" id="CHEBI:15378"/>
        <dbReference type="ChEBI" id="CHEBI:30013"/>
        <dbReference type="ChEBI" id="CHEBI:30616"/>
        <dbReference type="ChEBI" id="CHEBI:61977"/>
        <dbReference type="ChEBI" id="CHEBI:456216"/>
        <dbReference type="EC" id="2.7.11.1"/>
    </reaction>
</comment>
<comment type="subcellular location">
    <subcellularLocation>
        <location evidence="8">Cytoplasm</location>
    </subcellularLocation>
</comment>
<evidence type="ECO:0000256" key="7">
    <source>
        <dbReference type="ARBA" id="ARBA00048679"/>
    </source>
</evidence>
<dbReference type="SUPFAM" id="SSF47986">
    <property type="entry name" value="DEATH domain"/>
    <property type="match status" value="1"/>
</dbReference>
<comment type="similarity">
    <text evidence="8">Belongs to the protein kinase superfamily. TKL Ser/Thr protein kinase family. Pelle subfamily.</text>
</comment>
<dbReference type="GO" id="GO:0007165">
    <property type="term" value="P:signal transduction"/>
    <property type="evidence" value="ECO:0007669"/>
    <property type="project" value="InterPro"/>
</dbReference>
<keyword evidence="3 8" id="KW-0547">Nucleotide-binding</keyword>
<dbReference type="SUPFAM" id="SSF56112">
    <property type="entry name" value="Protein kinase-like (PK-like)"/>
    <property type="match status" value="1"/>
</dbReference>
<dbReference type="GO" id="GO:0000287">
    <property type="term" value="F:magnesium ion binding"/>
    <property type="evidence" value="ECO:0007669"/>
    <property type="project" value="InterPro"/>
</dbReference>
<evidence type="ECO:0000256" key="3">
    <source>
        <dbReference type="ARBA" id="ARBA00022741"/>
    </source>
</evidence>
<evidence type="ECO:0000256" key="6">
    <source>
        <dbReference type="ARBA" id="ARBA00047899"/>
    </source>
</evidence>
<comment type="function">
    <text evidence="8">Serine/threonine-protein kinase that plays a critical role in initiating innate immune response against foreign pathogens.</text>
</comment>
<evidence type="ECO:0000256" key="4">
    <source>
        <dbReference type="ARBA" id="ARBA00022777"/>
    </source>
</evidence>
<comment type="caution">
    <text evidence="13">The sequence shown here is derived from an EMBL/GenBank/DDBJ whole genome shotgun (WGS) entry which is preliminary data.</text>
</comment>
<dbReference type="Gene3D" id="1.10.510.10">
    <property type="entry name" value="Transferase(Phosphotransferase) domain 1"/>
    <property type="match status" value="1"/>
</dbReference>
<reference evidence="13" key="1">
    <citation type="submission" date="2022-02" db="EMBL/GenBank/DDBJ databases">
        <title>Atlantic sturgeon de novo genome assembly.</title>
        <authorList>
            <person name="Stock M."/>
            <person name="Klopp C."/>
            <person name="Guiguen Y."/>
            <person name="Cabau C."/>
            <person name="Parinello H."/>
            <person name="Santidrian Yebra-Pimentel E."/>
            <person name="Kuhl H."/>
            <person name="Dirks R.P."/>
            <person name="Guessner J."/>
            <person name="Wuertz S."/>
            <person name="Du K."/>
            <person name="Schartl M."/>
        </authorList>
    </citation>
    <scope>NUCLEOTIDE SEQUENCE</scope>
    <source>
        <strain evidence="13">STURGEONOMICS-FGT-2020</strain>
        <tissue evidence="13">Whole blood</tissue>
    </source>
</reference>
<proteinExistence type="inferred from homology"/>
<feature type="binding site" evidence="10">
    <location>
        <position position="202"/>
    </location>
    <ligand>
        <name>ATP</name>
        <dbReference type="ChEBI" id="CHEBI:30616"/>
    </ligand>
</feature>
<comment type="cofactor">
    <cofactor evidence="8">
        <name>Mg(2+)</name>
        <dbReference type="ChEBI" id="CHEBI:18420"/>
    </cofactor>
</comment>
<accession>A0AAD8G7C7</accession>
<dbReference type="EC" id="2.7.11.1" evidence="8"/>
<protein>
    <recommendedName>
        <fullName evidence="8">Interleukin-1 receptor-associated kinase 4</fullName>
        <ecNumber evidence="8">2.7.11.1</ecNumber>
    </recommendedName>
</protein>
<dbReference type="Pfam" id="PF00069">
    <property type="entry name" value="Pkinase"/>
    <property type="match status" value="1"/>
</dbReference>
<feature type="binding site" evidence="11">
    <location>
        <position position="203"/>
    </location>
    <ligand>
        <name>ATP</name>
        <dbReference type="ChEBI" id="CHEBI:30616"/>
    </ligand>
</feature>
<feature type="binding site" evidence="10">
    <location>
        <begin position="302"/>
        <end position="304"/>
    </location>
    <ligand>
        <name>ATP</name>
        <dbReference type="ChEBI" id="CHEBI:30616"/>
    </ligand>
</feature>
<keyword evidence="14" id="KW-1185">Reference proteome</keyword>
<evidence type="ECO:0000256" key="5">
    <source>
        <dbReference type="ARBA" id="ARBA00022840"/>
    </source>
</evidence>
<keyword evidence="8" id="KW-0399">Innate immunity</keyword>
<dbReference type="InterPro" id="IPR011009">
    <property type="entry name" value="Kinase-like_dom_sf"/>
</dbReference>
<dbReference type="GO" id="GO:0005524">
    <property type="term" value="F:ATP binding"/>
    <property type="evidence" value="ECO:0007669"/>
    <property type="project" value="UniProtKB-UniRule"/>
</dbReference>
<evidence type="ECO:0000313" key="14">
    <source>
        <dbReference type="Proteomes" id="UP001230051"/>
    </source>
</evidence>
<feature type="domain" description="Protein kinase" evidence="12">
    <location>
        <begin position="175"/>
        <end position="443"/>
    </location>
</feature>
<comment type="subunit">
    <text evidence="8">Associates with MYD88 and IRAK2 to form a ternary complex called the Myddosome.</text>
</comment>
<keyword evidence="1 8" id="KW-0723">Serine/threonine-protein kinase</keyword>
<name>A0AAD8G7C7_ACIOX</name>
<feature type="binding site" evidence="10">
    <location>
        <position position="302"/>
    </location>
    <ligand>
        <name>ATP</name>
        <dbReference type="ChEBI" id="CHEBI:30616"/>
    </ligand>
</feature>
<dbReference type="InterPro" id="IPR017441">
    <property type="entry name" value="Protein_kinase_ATP_BS"/>
</dbReference>
<dbReference type="FunFam" id="1.10.510.10:FF:000414">
    <property type="entry name" value="Interleukin-1 receptor-associated kinase 4"/>
    <property type="match status" value="1"/>
</dbReference>
<sequence>MSKPITSSTYVRCLNHGMFRKLADYLDPQNDWKKIAADIIKPTGEPRYNQFHLRRFEGVVAMGKSPTTELLYDWGTTNSTVGDLVDILLRNQLLAPANVLLPDVVKETPASQPIAPLSSQDTIPYVEPMMQNLIEPQSPTMDSTTPEELSDTGFHNFTFLELMKLTSNFDERPMSSGGNKLGEGGFGVVYRGCFDNKVVAVKKLTAVPEFSLQELRHQYNQEIKTMMMCQHENLVEMIGFSSDGDHPCLVYAYMSNGSLLDRLACQGGTSPLPWSTRCSIAVGTARGIEYLHSKNHIHRDVKSANVLLDKMLVPKIADFGLTRASEKLTSTIMTEKVVGTTAYMAPEALRGEITPLSDVFSLGVVLLEIISGLPPFDENREPQLLLDIKDEIEDEEMTIEDYVDKKMEDFDMPSVEKMYSVATQCLNERKTRRPDMKKVNGLLEEIRAANS</sequence>
<dbReference type="PANTHER" id="PTHR48006">
    <property type="entry name" value="LEUCINE-RICH REPEAT-CONTAINING PROTEIN DDB_G0281931-RELATED"/>
    <property type="match status" value="1"/>
</dbReference>
<dbReference type="InterPro" id="IPR017428">
    <property type="entry name" value="IRAK4"/>
</dbReference>
<gene>
    <name evidence="13" type="ORF">AOXY_G11467</name>
</gene>
<feature type="active site" description="Proton acceptor" evidence="9">
    <location>
        <position position="300"/>
    </location>
</feature>
<evidence type="ECO:0000256" key="2">
    <source>
        <dbReference type="ARBA" id="ARBA00022679"/>
    </source>
</evidence>
<evidence type="ECO:0000256" key="8">
    <source>
        <dbReference type="PIRNR" id="PIRNR038189"/>
    </source>
</evidence>
<evidence type="ECO:0000256" key="11">
    <source>
        <dbReference type="PROSITE-ProRule" id="PRU10141"/>
    </source>
</evidence>
<keyword evidence="8" id="KW-0391">Immunity</keyword>
<dbReference type="CDD" id="cd14158">
    <property type="entry name" value="STKc_IRAK4"/>
    <property type="match status" value="1"/>
</dbReference>
<keyword evidence="2 8" id="KW-0808">Transferase</keyword>
<organism evidence="13 14">
    <name type="scientific">Acipenser oxyrinchus oxyrinchus</name>
    <dbReference type="NCBI Taxonomy" id="40147"/>
    <lineage>
        <taxon>Eukaryota</taxon>
        <taxon>Metazoa</taxon>
        <taxon>Chordata</taxon>
        <taxon>Craniata</taxon>
        <taxon>Vertebrata</taxon>
        <taxon>Euteleostomi</taxon>
        <taxon>Actinopterygii</taxon>
        <taxon>Chondrostei</taxon>
        <taxon>Acipenseriformes</taxon>
        <taxon>Acipenseridae</taxon>
        <taxon>Acipenser</taxon>
    </lineage>
</organism>
<evidence type="ECO:0000259" key="12">
    <source>
        <dbReference type="PROSITE" id="PS50011"/>
    </source>
</evidence>
<dbReference type="InterPro" id="IPR000719">
    <property type="entry name" value="Prot_kinase_dom"/>
</dbReference>
<dbReference type="FunFam" id="1.10.533.10:FF:000028">
    <property type="entry name" value="Interleukin 1 receptor-associated kinase 4"/>
    <property type="match status" value="1"/>
</dbReference>
<evidence type="ECO:0000313" key="13">
    <source>
        <dbReference type="EMBL" id="KAK1166847.1"/>
    </source>
</evidence>
<dbReference type="InterPro" id="IPR011029">
    <property type="entry name" value="DEATH-like_dom_sf"/>
</dbReference>